<reference evidence="1" key="1">
    <citation type="journal article" date="2011" name="Environ. Microbiol.">
        <title>Genomic insights into the metabolic potential of the polycyclic aromatic hydrocarbon degrading sulfate-reducing Deltaproteobacterium N47.</title>
        <authorList>
            <person name="Bergmann F."/>
            <person name="Selesi D."/>
            <person name="Weinmaier T."/>
            <person name="Tischler P."/>
            <person name="Rattei T."/>
            <person name="Meckenstock R.U."/>
        </authorList>
    </citation>
    <scope>NUCLEOTIDE SEQUENCE</scope>
</reference>
<dbReference type="Gene3D" id="3.30.160.250">
    <property type="match status" value="1"/>
</dbReference>
<organism evidence="1">
    <name type="scientific">uncultured Desulfobacterium sp</name>
    <dbReference type="NCBI Taxonomy" id="201089"/>
    <lineage>
        <taxon>Bacteria</taxon>
        <taxon>Pseudomonadati</taxon>
        <taxon>Thermodesulfobacteriota</taxon>
        <taxon>Desulfobacteria</taxon>
        <taxon>Desulfobacterales</taxon>
        <taxon>Desulfobacteriaceae</taxon>
        <taxon>Desulfobacterium</taxon>
        <taxon>environmental samples</taxon>
    </lineage>
</organism>
<name>E1YJJ4_9BACT</name>
<dbReference type="AlphaFoldDB" id="E1YJJ4"/>
<proteinExistence type="predicted"/>
<evidence type="ECO:0000313" key="1">
    <source>
        <dbReference type="EMBL" id="CBX31448.1"/>
    </source>
</evidence>
<accession>E1YJJ4</accession>
<evidence type="ECO:0008006" key="2">
    <source>
        <dbReference type="Google" id="ProtNLM"/>
    </source>
</evidence>
<dbReference type="EMBL" id="FR695877">
    <property type="protein sequence ID" value="CBX31448.1"/>
    <property type="molecule type" value="Genomic_DNA"/>
</dbReference>
<dbReference type="InterPro" id="IPR035069">
    <property type="entry name" value="TTHA1013/TTHA0281-like"/>
</dbReference>
<dbReference type="SUPFAM" id="SSF143100">
    <property type="entry name" value="TTHA1013/TTHA0281-like"/>
    <property type="match status" value="1"/>
</dbReference>
<gene>
    <name evidence="1" type="ORF">N47_E49600</name>
</gene>
<sequence>MEKIIKAEIYNDGEYYCGRCIDFDIFTQGKSLDELVKNLKEAIQLHFEDDPDTLSRFIPHPTLFTMMDLGELNV</sequence>
<protein>
    <recommendedName>
        <fullName evidence="2">HicB-like antitoxin of toxin-antitoxin system domain-containing protein</fullName>
    </recommendedName>
</protein>